<comment type="caution">
    <text evidence="1">The sequence shown here is derived from an EMBL/GenBank/DDBJ whole genome shotgun (WGS) entry which is preliminary data.</text>
</comment>
<protein>
    <submittedName>
        <fullName evidence="1">Uncharacterized protein</fullName>
    </submittedName>
</protein>
<evidence type="ECO:0000313" key="1">
    <source>
        <dbReference type="EMBL" id="MCI54087.1"/>
    </source>
</evidence>
<keyword evidence="2" id="KW-1185">Reference proteome</keyword>
<accession>A0A392T126</accession>
<dbReference type="Proteomes" id="UP000265520">
    <property type="component" value="Unassembled WGS sequence"/>
</dbReference>
<feature type="non-terminal residue" evidence="1">
    <location>
        <position position="49"/>
    </location>
</feature>
<evidence type="ECO:0000313" key="2">
    <source>
        <dbReference type="Proteomes" id="UP000265520"/>
    </source>
</evidence>
<dbReference type="AlphaFoldDB" id="A0A392T126"/>
<sequence length="49" mass="5244">MTSRPSSALNDMFGIEGKLDVPPPANPPAIMLTATRFLSPLLSSPFFPL</sequence>
<organism evidence="1 2">
    <name type="scientific">Trifolium medium</name>
    <dbReference type="NCBI Taxonomy" id="97028"/>
    <lineage>
        <taxon>Eukaryota</taxon>
        <taxon>Viridiplantae</taxon>
        <taxon>Streptophyta</taxon>
        <taxon>Embryophyta</taxon>
        <taxon>Tracheophyta</taxon>
        <taxon>Spermatophyta</taxon>
        <taxon>Magnoliopsida</taxon>
        <taxon>eudicotyledons</taxon>
        <taxon>Gunneridae</taxon>
        <taxon>Pentapetalae</taxon>
        <taxon>rosids</taxon>
        <taxon>fabids</taxon>
        <taxon>Fabales</taxon>
        <taxon>Fabaceae</taxon>
        <taxon>Papilionoideae</taxon>
        <taxon>50 kb inversion clade</taxon>
        <taxon>NPAAA clade</taxon>
        <taxon>Hologalegina</taxon>
        <taxon>IRL clade</taxon>
        <taxon>Trifolieae</taxon>
        <taxon>Trifolium</taxon>
    </lineage>
</organism>
<proteinExistence type="predicted"/>
<reference evidence="1 2" key="1">
    <citation type="journal article" date="2018" name="Front. Plant Sci.">
        <title>Red Clover (Trifolium pratense) and Zigzag Clover (T. medium) - A Picture of Genomic Similarities and Differences.</title>
        <authorList>
            <person name="Dluhosova J."/>
            <person name="Istvanek J."/>
            <person name="Nedelnik J."/>
            <person name="Repkova J."/>
        </authorList>
    </citation>
    <scope>NUCLEOTIDE SEQUENCE [LARGE SCALE GENOMIC DNA]</scope>
    <source>
        <strain evidence="2">cv. 10/8</strain>
        <tissue evidence="1">Leaf</tissue>
    </source>
</reference>
<name>A0A392T126_9FABA</name>
<dbReference type="EMBL" id="LXQA010474007">
    <property type="protein sequence ID" value="MCI54087.1"/>
    <property type="molecule type" value="Genomic_DNA"/>
</dbReference>